<comment type="similarity">
    <text evidence="1">Belongs to the MEMO1 family.</text>
</comment>
<evidence type="ECO:0000256" key="1">
    <source>
        <dbReference type="ARBA" id="ARBA00006315"/>
    </source>
</evidence>
<dbReference type="Gene3D" id="3.40.830.10">
    <property type="entry name" value="LigB-like"/>
    <property type="match status" value="1"/>
</dbReference>
<protein>
    <recommendedName>
        <fullName evidence="3">AmmeMemoRadiSam system protein B</fullName>
    </recommendedName>
</protein>
<proteinExistence type="inferred from homology"/>
<organism evidence="2">
    <name type="scientific">bioreactor metagenome</name>
    <dbReference type="NCBI Taxonomy" id="1076179"/>
    <lineage>
        <taxon>unclassified sequences</taxon>
        <taxon>metagenomes</taxon>
        <taxon>ecological metagenomes</taxon>
    </lineage>
</organism>
<dbReference type="PANTHER" id="PTHR11060">
    <property type="entry name" value="PROTEIN MEMO1"/>
    <property type="match status" value="1"/>
</dbReference>
<comment type="caution">
    <text evidence="2">The sequence shown here is derived from an EMBL/GenBank/DDBJ whole genome shotgun (WGS) entry which is preliminary data.</text>
</comment>
<dbReference type="NCBIfam" id="TIGR04336">
    <property type="entry name" value="AmmeMemoSam_B"/>
    <property type="match status" value="1"/>
</dbReference>
<evidence type="ECO:0008006" key="3">
    <source>
        <dbReference type="Google" id="ProtNLM"/>
    </source>
</evidence>
<dbReference type="InterPro" id="IPR002737">
    <property type="entry name" value="MEMO1_fam"/>
</dbReference>
<gene>
    <name evidence="2" type="ORF">SDC9_202648</name>
</gene>
<evidence type="ECO:0000313" key="2">
    <source>
        <dbReference type="EMBL" id="MPN54969.1"/>
    </source>
</evidence>
<sequence>MVSSDFTHYGADFGYVPFRTDIPENLSKLDLAGAGHIAAGDLDGFGRFLASTGATICGAAGIKLAMAALEPGGGSEGKVVCYTNSGILTGDFSHCVGYCSMLLYQKEM</sequence>
<dbReference type="EMBL" id="VSSQ01123718">
    <property type="protein sequence ID" value="MPN54969.1"/>
    <property type="molecule type" value="Genomic_DNA"/>
</dbReference>
<accession>A0A645IX03</accession>
<reference evidence="2" key="1">
    <citation type="submission" date="2019-08" db="EMBL/GenBank/DDBJ databases">
        <authorList>
            <person name="Kucharzyk K."/>
            <person name="Murdoch R.W."/>
            <person name="Higgins S."/>
            <person name="Loffler F."/>
        </authorList>
    </citation>
    <scope>NUCLEOTIDE SEQUENCE</scope>
</reference>
<dbReference type="PANTHER" id="PTHR11060:SF0">
    <property type="entry name" value="PROTEIN MEMO1"/>
    <property type="match status" value="1"/>
</dbReference>
<dbReference type="Pfam" id="PF01875">
    <property type="entry name" value="Memo"/>
    <property type="match status" value="1"/>
</dbReference>
<name>A0A645IX03_9ZZZZ</name>
<dbReference type="AlphaFoldDB" id="A0A645IX03"/>